<reference evidence="6" key="1">
    <citation type="submission" date="2017-07" db="EMBL/GenBank/DDBJ databases">
        <title>Taro Niue Genome Assembly and Annotation.</title>
        <authorList>
            <person name="Atibalentja N."/>
            <person name="Keating K."/>
            <person name="Fields C.J."/>
        </authorList>
    </citation>
    <scope>NUCLEOTIDE SEQUENCE</scope>
    <source>
        <strain evidence="6">Niue_2</strain>
        <tissue evidence="6">Leaf</tissue>
    </source>
</reference>
<dbReference type="GO" id="GO:0005509">
    <property type="term" value="F:calcium ion binding"/>
    <property type="evidence" value="ECO:0007669"/>
    <property type="project" value="InterPro"/>
</dbReference>
<sequence>MSKLRLLDFQYNLSRKQPARPFKWLSAKDRQISGLLGGPLYEPSREEMKRVFKKIDGDGDGRISQGDLRRLLIITTLGTSEDVDVKANKMLQAADMDGDGFIGFKDFMEVHKTVSTSEIRAAFQYLDVDGDGRIGADDLHRVMSSLGERCTFADCRRMVRSVDKSGDGLVDMDDFMAMMTATMVPLV</sequence>
<evidence type="ECO:0000256" key="2">
    <source>
        <dbReference type="ARBA" id="ARBA00022723"/>
    </source>
</evidence>
<dbReference type="InterPro" id="IPR039647">
    <property type="entry name" value="EF_hand_pair_protein_CML-like"/>
</dbReference>
<dbReference type="PROSITE" id="PS00018">
    <property type="entry name" value="EF_HAND_1"/>
    <property type="match status" value="3"/>
</dbReference>
<dbReference type="Gene3D" id="1.10.238.10">
    <property type="entry name" value="EF-hand"/>
    <property type="match status" value="2"/>
</dbReference>
<dbReference type="SUPFAM" id="SSF47473">
    <property type="entry name" value="EF-hand"/>
    <property type="match status" value="1"/>
</dbReference>
<name>A0A843XRK7_COLES</name>
<dbReference type="PROSITE" id="PS50222">
    <property type="entry name" value="EF_HAND_2"/>
    <property type="match status" value="3"/>
</dbReference>
<dbReference type="Proteomes" id="UP000652761">
    <property type="component" value="Unassembled WGS sequence"/>
</dbReference>
<protein>
    <recommendedName>
        <fullName evidence="5">EF-hand domain-containing protein</fullName>
    </recommendedName>
</protein>
<evidence type="ECO:0000256" key="4">
    <source>
        <dbReference type="ARBA" id="ARBA00022837"/>
    </source>
</evidence>
<dbReference type="OrthoDB" id="26525at2759"/>
<gene>
    <name evidence="6" type="ORF">Taro_055513</name>
</gene>
<dbReference type="InterPro" id="IPR011992">
    <property type="entry name" value="EF-hand-dom_pair"/>
</dbReference>
<comment type="caution">
    <text evidence="6">The sequence shown here is derived from an EMBL/GenBank/DDBJ whole genome shotgun (WGS) entry which is preliminary data.</text>
</comment>
<organism evidence="6 7">
    <name type="scientific">Colocasia esculenta</name>
    <name type="common">Wild taro</name>
    <name type="synonym">Arum esculentum</name>
    <dbReference type="NCBI Taxonomy" id="4460"/>
    <lineage>
        <taxon>Eukaryota</taxon>
        <taxon>Viridiplantae</taxon>
        <taxon>Streptophyta</taxon>
        <taxon>Embryophyta</taxon>
        <taxon>Tracheophyta</taxon>
        <taxon>Spermatophyta</taxon>
        <taxon>Magnoliopsida</taxon>
        <taxon>Liliopsida</taxon>
        <taxon>Araceae</taxon>
        <taxon>Aroideae</taxon>
        <taxon>Colocasieae</taxon>
        <taxon>Colocasia</taxon>
    </lineage>
</organism>
<evidence type="ECO:0000259" key="5">
    <source>
        <dbReference type="PROSITE" id="PS50222"/>
    </source>
</evidence>
<keyword evidence="4" id="KW-0106">Calcium</keyword>
<dbReference type="InterPro" id="IPR018247">
    <property type="entry name" value="EF_Hand_1_Ca_BS"/>
</dbReference>
<feature type="domain" description="EF-hand" evidence="5">
    <location>
        <begin position="114"/>
        <end position="149"/>
    </location>
</feature>
<dbReference type="PANTHER" id="PTHR10891">
    <property type="entry name" value="EF-HAND CALCIUM-BINDING DOMAIN CONTAINING PROTEIN"/>
    <property type="match status" value="1"/>
</dbReference>
<proteinExistence type="predicted"/>
<feature type="domain" description="EF-hand" evidence="5">
    <location>
        <begin position="43"/>
        <end position="78"/>
    </location>
</feature>
<dbReference type="EMBL" id="NMUH01012951">
    <property type="protein sequence ID" value="MQM22459.1"/>
    <property type="molecule type" value="Genomic_DNA"/>
</dbReference>
<dbReference type="AlphaFoldDB" id="A0A843XRK7"/>
<feature type="domain" description="EF-hand" evidence="5">
    <location>
        <begin position="150"/>
        <end position="185"/>
    </location>
</feature>
<dbReference type="Pfam" id="PF13499">
    <property type="entry name" value="EF-hand_7"/>
    <property type="match status" value="2"/>
</dbReference>
<evidence type="ECO:0000313" key="7">
    <source>
        <dbReference type="Proteomes" id="UP000652761"/>
    </source>
</evidence>
<comment type="function">
    <text evidence="1">Potential calcium sensor.</text>
</comment>
<evidence type="ECO:0000256" key="1">
    <source>
        <dbReference type="ARBA" id="ARBA00003291"/>
    </source>
</evidence>
<dbReference type="SMART" id="SM00054">
    <property type="entry name" value="EFh"/>
    <property type="match status" value="4"/>
</dbReference>
<keyword evidence="7" id="KW-1185">Reference proteome</keyword>
<dbReference type="InterPro" id="IPR002048">
    <property type="entry name" value="EF_hand_dom"/>
</dbReference>
<evidence type="ECO:0000313" key="6">
    <source>
        <dbReference type="EMBL" id="MQM22459.1"/>
    </source>
</evidence>
<evidence type="ECO:0000256" key="3">
    <source>
        <dbReference type="ARBA" id="ARBA00022737"/>
    </source>
</evidence>
<accession>A0A843XRK7</accession>
<keyword evidence="3" id="KW-0677">Repeat</keyword>
<keyword evidence="2" id="KW-0479">Metal-binding</keyword>
<dbReference type="FunFam" id="1.10.238.10:FF:000089">
    <property type="entry name" value="calmodulin-like protein 3"/>
    <property type="match status" value="1"/>
</dbReference>